<evidence type="ECO:0000313" key="2">
    <source>
        <dbReference type="EMBL" id="KAI9638183.1"/>
    </source>
</evidence>
<feature type="region of interest" description="Disordered" evidence="1">
    <location>
        <begin position="375"/>
        <end position="459"/>
    </location>
</feature>
<dbReference type="Proteomes" id="UP001164286">
    <property type="component" value="Unassembled WGS sequence"/>
</dbReference>
<gene>
    <name evidence="2" type="ORF">MKK02DRAFT_42571</name>
</gene>
<feature type="compositionally biased region" description="Basic and acidic residues" evidence="1">
    <location>
        <begin position="428"/>
        <end position="459"/>
    </location>
</feature>
<protein>
    <submittedName>
        <fullName evidence="2">Uncharacterized protein</fullName>
    </submittedName>
</protein>
<keyword evidence="3" id="KW-1185">Reference proteome</keyword>
<comment type="caution">
    <text evidence="2">The sequence shown here is derived from an EMBL/GenBank/DDBJ whole genome shotgun (WGS) entry which is preliminary data.</text>
</comment>
<dbReference type="GeneID" id="77731260"/>
<organism evidence="2 3">
    <name type="scientific">Dioszegia hungarica</name>
    <dbReference type="NCBI Taxonomy" id="4972"/>
    <lineage>
        <taxon>Eukaryota</taxon>
        <taxon>Fungi</taxon>
        <taxon>Dikarya</taxon>
        <taxon>Basidiomycota</taxon>
        <taxon>Agaricomycotina</taxon>
        <taxon>Tremellomycetes</taxon>
        <taxon>Tremellales</taxon>
        <taxon>Bulleribasidiaceae</taxon>
        <taxon>Dioszegia</taxon>
    </lineage>
</organism>
<reference evidence="2" key="1">
    <citation type="journal article" date="2022" name="G3 (Bethesda)">
        <title>High quality genome of the basidiomycete yeast Dioszegia hungarica PDD-24b-2 isolated from cloud water.</title>
        <authorList>
            <person name="Jarrige D."/>
            <person name="Haridas S."/>
            <person name="Bleykasten-Grosshans C."/>
            <person name="Joly M."/>
            <person name="Nadalig T."/>
            <person name="Sancelme M."/>
            <person name="Vuilleumier S."/>
            <person name="Grigoriev I.V."/>
            <person name="Amato P."/>
            <person name="Bringel F."/>
        </authorList>
    </citation>
    <scope>NUCLEOTIDE SEQUENCE</scope>
    <source>
        <strain evidence="2">PDD-24b-2</strain>
    </source>
</reference>
<dbReference type="AlphaFoldDB" id="A0AA38HBI1"/>
<dbReference type="EMBL" id="JAKWFO010000003">
    <property type="protein sequence ID" value="KAI9638183.1"/>
    <property type="molecule type" value="Genomic_DNA"/>
</dbReference>
<name>A0AA38HBI1_9TREE</name>
<accession>A0AA38HBI1</accession>
<feature type="compositionally biased region" description="Basic and acidic residues" evidence="1">
    <location>
        <begin position="376"/>
        <end position="391"/>
    </location>
</feature>
<dbReference type="RefSeq" id="XP_052947960.1">
    <property type="nucleotide sequence ID" value="XM_053092055.1"/>
</dbReference>
<proteinExistence type="predicted"/>
<evidence type="ECO:0000256" key="1">
    <source>
        <dbReference type="SAM" id="MobiDB-lite"/>
    </source>
</evidence>
<sequence length="459" mass="50613">MPKRKSISPPLPLPLRFTLLPSLLPNKALVPLLYSEVNGLPVYLTLSPSHETHISLLTLLLALFPAPPLHFIKLFPLGSVSLDLGGNAPFADIWVPLRLARERLEELGVMHLFRKEGVVGAGLLGDGIENMISWEEDGCVCHNWIPSTATIPASTYSLDTLLEVPFGQVDLIPGERCITTSMDRDRRAKLAVIGEFDDPSGIRKGDWSSAWDECLTWTMKAWEEYLAYPSQPPPPPPRPGNAQSIAGVVHRLLPRLNELSGSSARLAHPLALADISHMLHTSHERDATITALLQQALECLLPHLPFVKGRPRGPHAGRKALERNARIQLGMVELVGQQLVDTFIRRGSGALNGEYDAHRDHLEVMIDKSTTSGLRNRAELLSRPEPRDASRRTPTFHASVGTEQHDPPLSATMPKADIVASSISTRSGSRDAIDGRASRSPRVYEDRLKHQWDSRDTAL</sequence>
<evidence type="ECO:0000313" key="3">
    <source>
        <dbReference type="Proteomes" id="UP001164286"/>
    </source>
</evidence>